<proteinExistence type="predicted"/>
<organism evidence="2 3">
    <name type="scientific">Digitaria exilis</name>
    <dbReference type="NCBI Taxonomy" id="1010633"/>
    <lineage>
        <taxon>Eukaryota</taxon>
        <taxon>Viridiplantae</taxon>
        <taxon>Streptophyta</taxon>
        <taxon>Embryophyta</taxon>
        <taxon>Tracheophyta</taxon>
        <taxon>Spermatophyta</taxon>
        <taxon>Magnoliopsida</taxon>
        <taxon>Liliopsida</taxon>
        <taxon>Poales</taxon>
        <taxon>Poaceae</taxon>
        <taxon>PACMAD clade</taxon>
        <taxon>Panicoideae</taxon>
        <taxon>Panicodae</taxon>
        <taxon>Paniceae</taxon>
        <taxon>Anthephorinae</taxon>
        <taxon>Digitaria</taxon>
    </lineage>
</organism>
<evidence type="ECO:0000313" key="2">
    <source>
        <dbReference type="EMBL" id="KAF8712909.1"/>
    </source>
</evidence>
<dbReference type="Proteomes" id="UP000636709">
    <property type="component" value="Unassembled WGS sequence"/>
</dbReference>
<dbReference type="AlphaFoldDB" id="A0A835BVM7"/>
<name>A0A835BVM7_9POAL</name>
<feature type="region of interest" description="Disordered" evidence="1">
    <location>
        <begin position="111"/>
        <end position="149"/>
    </location>
</feature>
<accession>A0A835BVM7</accession>
<feature type="compositionally biased region" description="Basic and acidic residues" evidence="1">
    <location>
        <begin position="121"/>
        <end position="144"/>
    </location>
</feature>
<comment type="caution">
    <text evidence="2">The sequence shown here is derived from an EMBL/GenBank/DDBJ whole genome shotgun (WGS) entry which is preliminary data.</text>
</comment>
<evidence type="ECO:0000256" key="1">
    <source>
        <dbReference type="SAM" id="MobiDB-lite"/>
    </source>
</evidence>
<dbReference type="EMBL" id="JACEFO010001742">
    <property type="protein sequence ID" value="KAF8712909.1"/>
    <property type="molecule type" value="Genomic_DNA"/>
</dbReference>
<sequence>MKASHLTAGHAWPQAAAAARQGTSHANTITPCLYDRRIVRSSINPPPDDTVRAAASSSISWSHAIFSRVNARAWFVGFELTTSGLARNPLYHPTYASLVIDLRRLPRTWHPPAPAASPSLYRERETRRSRGREREMGEERKGGGEEEAATAAAARAAEQARELQDEAAALLTRTRAEEEALRRRAAALQGELRRLRKAAAAVAANAPDSDKVRSPCVSVGRLEEIAPRWGLAAARLGFRRWLVFRVPCRWVAWGAVALDHRGEICSCGAVEEDLDRATCLITDGDQDTW</sequence>
<keyword evidence="3" id="KW-1185">Reference proteome</keyword>
<gene>
    <name evidence="2" type="ORF">HU200_028689</name>
</gene>
<protein>
    <submittedName>
        <fullName evidence="2">Uncharacterized protein</fullName>
    </submittedName>
</protein>
<reference evidence="2" key="1">
    <citation type="submission" date="2020-07" db="EMBL/GenBank/DDBJ databases">
        <title>Genome sequence and genetic diversity analysis of an under-domesticated orphan crop, white fonio (Digitaria exilis).</title>
        <authorList>
            <person name="Bennetzen J.L."/>
            <person name="Chen S."/>
            <person name="Ma X."/>
            <person name="Wang X."/>
            <person name="Yssel A.E.J."/>
            <person name="Chaluvadi S.R."/>
            <person name="Johnson M."/>
            <person name="Gangashetty P."/>
            <person name="Hamidou F."/>
            <person name="Sanogo M.D."/>
            <person name="Zwaenepoel A."/>
            <person name="Wallace J."/>
            <person name="Van De Peer Y."/>
            <person name="Van Deynze A."/>
        </authorList>
    </citation>
    <scope>NUCLEOTIDE SEQUENCE</scope>
    <source>
        <tissue evidence="2">Leaves</tissue>
    </source>
</reference>
<evidence type="ECO:0000313" key="3">
    <source>
        <dbReference type="Proteomes" id="UP000636709"/>
    </source>
</evidence>